<organism evidence="1 2">
    <name type="scientific">Araneus ventricosus</name>
    <name type="common">Orbweaver spider</name>
    <name type="synonym">Epeira ventricosa</name>
    <dbReference type="NCBI Taxonomy" id="182803"/>
    <lineage>
        <taxon>Eukaryota</taxon>
        <taxon>Metazoa</taxon>
        <taxon>Ecdysozoa</taxon>
        <taxon>Arthropoda</taxon>
        <taxon>Chelicerata</taxon>
        <taxon>Arachnida</taxon>
        <taxon>Araneae</taxon>
        <taxon>Araneomorphae</taxon>
        <taxon>Entelegynae</taxon>
        <taxon>Araneoidea</taxon>
        <taxon>Araneidae</taxon>
        <taxon>Araneus</taxon>
    </lineage>
</organism>
<comment type="caution">
    <text evidence="1">The sequence shown here is derived from an EMBL/GenBank/DDBJ whole genome shotgun (WGS) entry which is preliminary data.</text>
</comment>
<dbReference type="EMBL" id="BGPR01002521">
    <property type="protein sequence ID" value="GBM74860.1"/>
    <property type="molecule type" value="Genomic_DNA"/>
</dbReference>
<proteinExistence type="predicted"/>
<evidence type="ECO:0000313" key="2">
    <source>
        <dbReference type="Proteomes" id="UP000499080"/>
    </source>
</evidence>
<dbReference type="AlphaFoldDB" id="A0A4Y2IBE6"/>
<reference evidence="1 2" key="1">
    <citation type="journal article" date="2019" name="Sci. Rep.">
        <title>Orb-weaving spider Araneus ventricosus genome elucidates the spidroin gene catalogue.</title>
        <authorList>
            <person name="Kono N."/>
            <person name="Nakamura H."/>
            <person name="Ohtoshi R."/>
            <person name="Moran D.A.P."/>
            <person name="Shinohara A."/>
            <person name="Yoshida Y."/>
            <person name="Fujiwara M."/>
            <person name="Mori M."/>
            <person name="Tomita M."/>
            <person name="Arakawa K."/>
        </authorList>
    </citation>
    <scope>NUCLEOTIDE SEQUENCE [LARGE SCALE GENOMIC DNA]</scope>
</reference>
<sequence>MVKAIIEHLKQQSGLTPIYGGKVAFLEDFQRKLAHICVSVGGKPPTASQSWRVNCASIYQFFIIIINNAGEEYRQRIEVTSFL</sequence>
<gene>
    <name evidence="1" type="ORF">AVEN_113503_1</name>
</gene>
<protein>
    <submittedName>
        <fullName evidence="1">Uncharacterized protein</fullName>
    </submittedName>
</protein>
<accession>A0A4Y2IBE6</accession>
<evidence type="ECO:0000313" key="1">
    <source>
        <dbReference type="EMBL" id="GBM74860.1"/>
    </source>
</evidence>
<dbReference type="Proteomes" id="UP000499080">
    <property type="component" value="Unassembled WGS sequence"/>
</dbReference>
<name>A0A4Y2IBE6_ARAVE</name>
<keyword evidence="2" id="KW-1185">Reference proteome</keyword>